<reference evidence="3" key="1">
    <citation type="journal article" date="2019" name="Int. J. Syst. Evol. Microbiol.">
        <title>The Global Catalogue of Microorganisms (GCM) 10K type strain sequencing project: providing services to taxonomists for standard genome sequencing and annotation.</title>
        <authorList>
            <consortium name="The Broad Institute Genomics Platform"/>
            <consortium name="The Broad Institute Genome Sequencing Center for Infectious Disease"/>
            <person name="Wu L."/>
            <person name="Ma J."/>
        </authorList>
    </citation>
    <scope>NUCLEOTIDE SEQUENCE [LARGE SCALE GENOMIC DNA]</scope>
    <source>
        <strain evidence="3">JCM 4087</strain>
    </source>
</reference>
<accession>A0ABW1EJR8</accession>
<feature type="signal peptide" evidence="1">
    <location>
        <begin position="1"/>
        <end position="35"/>
    </location>
</feature>
<evidence type="ECO:0008006" key="4">
    <source>
        <dbReference type="Google" id="ProtNLM"/>
    </source>
</evidence>
<dbReference type="EMBL" id="JBHSPH010000005">
    <property type="protein sequence ID" value="MFC5863648.1"/>
    <property type="molecule type" value="Genomic_DNA"/>
</dbReference>
<feature type="chain" id="PRO_5046046364" description="Lipocalin-like domain-containing protein" evidence="1">
    <location>
        <begin position="36"/>
        <end position="176"/>
    </location>
</feature>
<dbReference type="Proteomes" id="UP001596091">
    <property type="component" value="Unassembled WGS sequence"/>
</dbReference>
<organism evidence="2 3">
    <name type="scientific">Acidicapsa dinghuensis</name>
    <dbReference type="NCBI Taxonomy" id="2218256"/>
    <lineage>
        <taxon>Bacteria</taxon>
        <taxon>Pseudomonadati</taxon>
        <taxon>Acidobacteriota</taxon>
        <taxon>Terriglobia</taxon>
        <taxon>Terriglobales</taxon>
        <taxon>Acidobacteriaceae</taxon>
        <taxon>Acidicapsa</taxon>
    </lineage>
</organism>
<comment type="caution">
    <text evidence="2">The sequence shown here is derived from an EMBL/GenBank/DDBJ whole genome shotgun (WGS) entry which is preliminary data.</text>
</comment>
<sequence length="176" mass="19959">MRKTKTYTLRHVRFRSVRMFLQILLLATAAAVACAQATPEFTGLWKQDNDRCQPKRNGDVTLRIEHHGADLMVETSISHNSSNSRHAMQKYTTDGKVSASTGADGDMFYTSVVWKDSSLVFSIEEHEDGRILPSKERWSLSEDGATLQKVRERPNSERQILFFRRIPITSSSGNPD</sequence>
<name>A0ABW1EJR8_9BACT</name>
<keyword evidence="3" id="KW-1185">Reference proteome</keyword>
<protein>
    <recommendedName>
        <fullName evidence="4">Lipocalin-like domain-containing protein</fullName>
    </recommendedName>
</protein>
<proteinExistence type="predicted"/>
<dbReference type="PROSITE" id="PS51257">
    <property type="entry name" value="PROKAR_LIPOPROTEIN"/>
    <property type="match status" value="1"/>
</dbReference>
<dbReference type="RefSeq" id="WP_263340026.1">
    <property type="nucleotide sequence ID" value="NZ_JAGSYH010000005.1"/>
</dbReference>
<evidence type="ECO:0000256" key="1">
    <source>
        <dbReference type="SAM" id="SignalP"/>
    </source>
</evidence>
<evidence type="ECO:0000313" key="2">
    <source>
        <dbReference type="EMBL" id="MFC5863648.1"/>
    </source>
</evidence>
<gene>
    <name evidence="2" type="ORF">ACFPT7_15175</name>
</gene>
<evidence type="ECO:0000313" key="3">
    <source>
        <dbReference type="Proteomes" id="UP001596091"/>
    </source>
</evidence>
<keyword evidence="1" id="KW-0732">Signal</keyword>